<protein>
    <submittedName>
        <fullName evidence="2">Amphi-Trp domain-containing protein</fullName>
    </submittedName>
</protein>
<comment type="caution">
    <text evidence="2">The sequence shown here is derived from an EMBL/GenBank/DDBJ whole genome shotgun (WGS) entry which is preliminary data.</text>
</comment>
<accession>A0A4R7HZM7</accession>
<reference evidence="2 3" key="1">
    <citation type="submission" date="2019-03" db="EMBL/GenBank/DDBJ databases">
        <title>Sequencing the genomes of 1000 actinobacteria strains.</title>
        <authorList>
            <person name="Klenk H.-P."/>
        </authorList>
    </citation>
    <scope>NUCLEOTIDE SEQUENCE [LARGE SCALE GENOMIC DNA]</scope>
    <source>
        <strain evidence="2 3">DSM 18936</strain>
    </source>
</reference>
<dbReference type="NCBIfam" id="TIGR04354">
    <property type="entry name" value="amphi-Trp"/>
    <property type="match status" value="1"/>
</dbReference>
<name>A0A4R7HZM7_9ACTN</name>
<evidence type="ECO:0000313" key="3">
    <source>
        <dbReference type="Proteomes" id="UP000294558"/>
    </source>
</evidence>
<keyword evidence="3" id="KW-1185">Reference proteome</keyword>
<dbReference type="AlphaFoldDB" id="A0A4R7HZM7"/>
<dbReference type="Pfam" id="PF20068">
    <property type="entry name" value="Amphi-Trp"/>
    <property type="match status" value="1"/>
</dbReference>
<gene>
    <name evidence="2" type="ORF">BDK89_2301</name>
</gene>
<dbReference type="EMBL" id="SOAU01000001">
    <property type="protein sequence ID" value="TDT16707.1"/>
    <property type="molecule type" value="Genomic_DNA"/>
</dbReference>
<evidence type="ECO:0000259" key="1">
    <source>
        <dbReference type="Pfam" id="PF20068"/>
    </source>
</evidence>
<sequence length="74" mass="8528">MSGMELFEIEEEGRMSREEAAKRLHALADSLERHNEIEFVRDGIRTRVAVPDKVEVEVELEVGDESSIEIEISW</sequence>
<feature type="domain" description="Amphi-Trp" evidence="1">
    <location>
        <begin position="8"/>
        <end position="74"/>
    </location>
</feature>
<evidence type="ECO:0000313" key="2">
    <source>
        <dbReference type="EMBL" id="TDT16707.1"/>
    </source>
</evidence>
<proteinExistence type="predicted"/>
<dbReference type="InterPro" id="IPR027598">
    <property type="entry name" value="Amphi-Trp_dom"/>
</dbReference>
<dbReference type="OrthoDB" id="7068983at2"/>
<dbReference type="Proteomes" id="UP000294558">
    <property type="component" value="Unassembled WGS sequence"/>
</dbReference>
<organism evidence="2 3">
    <name type="scientific">Ilumatobacter fluminis</name>
    <dbReference type="NCBI Taxonomy" id="467091"/>
    <lineage>
        <taxon>Bacteria</taxon>
        <taxon>Bacillati</taxon>
        <taxon>Actinomycetota</taxon>
        <taxon>Acidimicrobiia</taxon>
        <taxon>Acidimicrobiales</taxon>
        <taxon>Ilumatobacteraceae</taxon>
        <taxon>Ilumatobacter</taxon>
    </lineage>
</organism>